<evidence type="ECO:0000256" key="5">
    <source>
        <dbReference type="ARBA" id="ARBA00022771"/>
    </source>
</evidence>
<accession>A0A8H7S7K2</accession>
<feature type="transmembrane region" description="Helical" evidence="9">
    <location>
        <begin position="435"/>
        <end position="457"/>
    </location>
</feature>
<dbReference type="InterPro" id="IPR047544">
    <property type="entry name" value="RING-HC_RBR_RNF216"/>
</dbReference>
<dbReference type="PANTHER" id="PTHR22770">
    <property type="entry name" value="UBIQUITIN CONJUGATING ENZYME 7 INTERACTING PROTEIN-RELATED"/>
    <property type="match status" value="1"/>
</dbReference>
<keyword evidence="12" id="KW-1185">Reference proteome</keyword>
<evidence type="ECO:0000256" key="4">
    <source>
        <dbReference type="ARBA" id="ARBA00022737"/>
    </source>
</evidence>
<evidence type="ECO:0000256" key="3">
    <source>
        <dbReference type="ARBA" id="ARBA00022723"/>
    </source>
</evidence>
<dbReference type="InterPro" id="IPR051628">
    <property type="entry name" value="LUBAC_E3_Ligases"/>
</dbReference>
<dbReference type="GO" id="GO:0008270">
    <property type="term" value="F:zinc ion binding"/>
    <property type="evidence" value="ECO:0007669"/>
    <property type="project" value="UniProtKB-KW"/>
</dbReference>
<feature type="domain" description="RING-type" evidence="10">
    <location>
        <begin position="277"/>
        <end position="591"/>
    </location>
</feature>
<dbReference type="AlphaFoldDB" id="A0A8H7S7K2"/>
<dbReference type="CDD" id="cd20353">
    <property type="entry name" value="Rcat_RBR_RNF216"/>
    <property type="match status" value="1"/>
</dbReference>
<evidence type="ECO:0000256" key="9">
    <source>
        <dbReference type="SAM" id="Phobius"/>
    </source>
</evidence>
<organism evidence="11 12">
    <name type="scientific">Circinella minor</name>
    <dbReference type="NCBI Taxonomy" id="1195481"/>
    <lineage>
        <taxon>Eukaryota</taxon>
        <taxon>Fungi</taxon>
        <taxon>Fungi incertae sedis</taxon>
        <taxon>Mucoromycota</taxon>
        <taxon>Mucoromycotina</taxon>
        <taxon>Mucoromycetes</taxon>
        <taxon>Mucorales</taxon>
        <taxon>Lichtheimiaceae</taxon>
        <taxon>Circinella</taxon>
    </lineage>
</organism>
<protein>
    <recommendedName>
        <fullName evidence="10">RING-type domain-containing protein</fullName>
    </recommendedName>
</protein>
<feature type="compositionally biased region" description="Low complexity" evidence="8">
    <location>
        <begin position="218"/>
        <end position="230"/>
    </location>
</feature>
<keyword evidence="9" id="KW-0472">Membrane</keyword>
<dbReference type="InterPro" id="IPR044066">
    <property type="entry name" value="TRIAD_supradom"/>
</dbReference>
<keyword evidence="9" id="KW-0812">Transmembrane</keyword>
<dbReference type="PROSITE" id="PS51873">
    <property type="entry name" value="TRIAD"/>
    <property type="match status" value="1"/>
</dbReference>
<dbReference type="Pfam" id="PF26191">
    <property type="entry name" value="RING-HC_RBR_RNF216"/>
    <property type="match status" value="1"/>
</dbReference>
<feature type="region of interest" description="Disordered" evidence="8">
    <location>
        <begin position="218"/>
        <end position="241"/>
    </location>
</feature>
<evidence type="ECO:0000256" key="2">
    <source>
        <dbReference type="ARBA" id="ARBA00022679"/>
    </source>
</evidence>
<evidence type="ECO:0000256" key="6">
    <source>
        <dbReference type="ARBA" id="ARBA00022786"/>
    </source>
</evidence>
<dbReference type="CDD" id="cd16630">
    <property type="entry name" value="RING-HC_RBR_RNF216"/>
    <property type="match status" value="1"/>
</dbReference>
<keyword evidence="5" id="KW-0863">Zinc-finger</keyword>
<comment type="pathway">
    <text evidence="1">Protein modification; protein ubiquitination.</text>
</comment>
<evidence type="ECO:0000313" key="11">
    <source>
        <dbReference type="EMBL" id="KAG2223518.1"/>
    </source>
</evidence>
<keyword evidence="7" id="KW-0862">Zinc</keyword>
<evidence type="ECO:0000256" key="8">
    <source>
        <dbReference type="SAM" id="MobiDB-lite"/>
    </source>
</evidence>
<dbReference type="GO" id="GO:0016740">
    <property type="term" value="F:transferase activity"/>
    <property type="evidence" value="ECO:0007669"/>
    <property type="project" value="UniProtKB-KW"/>
</dbReference>
<dbReference type="Pfam" id="PF26200">
    <property type="entry name" value="Rcat_RNF216"/>
    <property type="match status" value="1"/>
</dbReference>
<keyword evidence="6" id="KW-0833">Ubl conjugation pathway</keyword>
<evidence type="ECO:0000313" key="12">
    <source>
        <dbReference type="Proteomes" id="UP000646827"/>
    </source>
</evidence>
<dbReference type="InterPro" id="IPR013083">
    <property type="entry name" value="Znf_RING/FYVE/PHD"/>
</dbReference>
<dbReference type="Proteomes" id="UP000646827">
    <property type="component" value="Unassembled WGS sequence"/>
</dbReference>
<gene>
    <name evidence="11" type="ORF">INT45_000838</name>
</gene>
<dbReference type="Gene3D" id="3.30.40.10">
    <property type="entry name" value="Zinc/RING finger domain, C3HC4 (zinc finger)"/>
    <property type="match status" value="1"/>
</dbReference>
<feature type="compositionally biased region" description="Basic and acidic residues" evidence="8">
    <location>
        <begin position="231"/>
        <end position="241"/>
    </location>
</feature>
<dbReference type="InterPro" id="IPR047546">
    <property type="entry name" value="Rcat_RBR_RNF216"/>
</dbReference>
<dbReference type="OrthoDB" id="10009520at2759"/>
<feature type="transmembrane region" description="Helical" evidence="9">
    <location>
        <begin position="405"/>
        <end position="423"/>
    </location>
</feature>
<name>A0A8H7S7K2_9FUNG</name>
<dbReference type="PANTHER" id="PTHR22770:SF42">
    <property type="entry name" value="FINGER PROTEIN (ZIN), PUTATIVE (AFU_ORTHOLOGUE AFUA_4G03910)-RELATED"/>
    <property type="match status" value="1"/>
</dbReference>
<evidence type="ECO:0000259" key="10">
    <source>
        <dbReference type="PROSITE" id="PS51873"/>
    </source>
</evidence>
<evidence type="ECO:0000256" key="7">
    <source>
        <dbReference type="ARBA" id="ARBA00022833"/>
    </source>
</evidence>
<keyword evidence="4" id="KW-0677">Repeat</keyword>
<reference evidence="11 12" key="1">
    <citation type="submission" date="2020-12" db="EMBL/GenBank/DDBJ databases">
        <title>Metabolic potential, ecology and presence of endohyphal bacteria is reflected in genomic diversity of Mucoromycotina.</title>
        <authorList>
            <person name="Muszewska A."/>
            <person name="Okrasinska A."/>
            <person name="Steczkiewicz K."/>
            <person name="Drgas O."/>
            <person name="Orlowska M."/>
            <person name="Perlinska-Lenart U."/>
            <person name="Aleksandrzak-Piekarczyk T."/>
            <person name="Szatraj K."/>
            <person name="Zielenkiewicz U."/>
            <person name="Pilsyk S."/>
            <person name="Malc E."/>
            <person name="Mieczkowski P."/>
            <person name="Kruszewska J.S."/>
            <person name="Biernat P."/>
            <person name="Pawlowska J."/>
        </authorList>
    </citation>
    <scope>NUCLEOTIDE SEQUENCE [LARGE SCALE GENOMIC DNA]</scope>
    <source>
        <strain evidence="11 12">CBS 142.35</strain>
    </source>
</reference>
<dbReference type="SUPFAM" id="SSF57850">
    <property type="entry name" value="RING/U-box"/>
    <property type="match status" value="1"/>
</dbReference>
<keyword evidence="2" id="KW-0808">Transferase</keyword>
<keyword evidence="3" id="KW-0479">Metal-binding</keyword>
<dbReference type="EMBL" id="JAEPRB010000059">
    <property type="protein sequence ID" value="KAG2223518.1"/>
    <property type="molecule type" value="Genomic_DNA"/>
</dbReference>
<dbReference type="Gene3D" id="1.20.120.1750">
    <property type="match status" value="1"/>
</dbReference>
<evidence type="ECO:0000256" key="1">
    <source>
        <dbReference type="ARBA" id="ARBA00004906"/>
    </source>
</evidence>
<keyword evidence="9" id="KW-1133">Transmembrane helix</keyword>
<proteinExistence type="predicted"/>
<comment type="caution">
    <text evidence="11">The sequence shown here is derived from an EMBL/GenBank/DDBJ whole genome shotgun (WGS) entry which is preliminary data.</text>
</comment>
<sequence length="662" mass="76598">MGRQYKNDYKNDYLIAQLLVLFPGGDLGYFRSCLGYYETAPVERIAEKIFNNGGHYPRLITNDNSNGDNIIHNRTQQLNQALRLLATEFFPDCNVTYIREKLLKYEHSYVEQVANELLQEKAYPERLEYGKLDRSDLIKSDTYRIHAEAQLAIDYPQVWKSSIRAVLAENNWDYVKSYDQLQDMGSGGFWTTIRNFFRHWSFPSTSSSTSLSIIPSASSSSPSKIFNNNHNKSDNNKDDDNKEFEHDLQIIRRRALDIQSKEDAKIALEINEHEYDELITCQCCYGDYVIEQLTFCSEGTHVFCHECIQHYISEGLFGQGSLRGAARIPCISMENDCDGCFQHDILENIVLSQDIWSAYQKSIFEENLRHSKIARCSACGYCELDESTLPLDTALQRLNIIMMGARWIMVLFLLYIVMTLLLYKKENNDSSFVVVALLLLVYNPLMFIIVFTMVLMLNTRFGQWNLKEDIETVYDRIACARRGSIFQCRNPECRRLTCVLCQHIVRGLHKCWEKEQDGLRLYVEKAMADAVKRTCPVCGLSFQKEDGCNKIVCRCGYTMCYVCRKDIRKESYAHFCDHFRDMPGAPCDRCKKCDLYKTDPEDEAVTRAANKARREYLRAHPEVAASQPNHVIIGPISTFEKLNDWGHESMLWVLQQALDFIV</sequence>